<evidence type="ECO:0008006" key="3">
    <source>
        <dbReference type="Google" id="ProtNLM"/>
    </source>
</evidence>
<keyword evidence="2" id="KW-1185">Reference proteome</keyword>
<dbReference type="EMBL" id="JADLQX010000047">
    <property type="protein sequence ID" value="MBF6302562.1"/>
    <property type="molecule type" value="Genomic_DNA"/>
</dbReference>
<reference evidence="1 2" key="1">
    <citation type="submission" date="2020-10" db="EMBL/GenBank/DDBJ databases">
        <title>Identification of Nocardia species via Next-generation sequencing and recognition of intraspecies genetic diversity.</title>
        <authorList>
            <person name="Li P."/>
            <person name="Li P."/>
            <person name="Lu B."/>
        </authorList>
    </citation>
    <scope>NUCLEOTIDE SEQUENCE [LARGE SCALE GENOMIC DNA]</scope>
    <source>
        <strain evidence="1 2">BJ06-0157</strain>
    </source>
</reference>
<name>A0ABS0D160_9NOCA</name>
<dbReference type="Proteomes" id="UP000702209">
    <property type="component" value="Unassembled WGS sequence"/>
</dbReference>
<organism evidence="1 2">
    <name type="scientific">Nocardia amamiensis</name>
    <dbReference type="NCBI Taxonomy" id="404578"/>
    <lineage>
        <taxon>Bacteria</taxon>
        <taxon>Bacillati</taxon>
        <taxon>Actinomycetota</taxon>
        <taxon>Actinomycetes</taxon>
        <taxon>Mycobacteriales</taxon>
        <taxon>Nocardiaceae</taxon>
        <taxon>Nocardia</taxon>
    </lineage>
</organism>
<accession>A0ABS0D160</accession>
<evidence type="ECO:0000313" key="1">
    <source>
        <dbReference type="EMBL" id="MBF6302562.1"/>
    </source>
</evidence>
<dbReference type="RefSeq" id="WP_195133748.1">
    <property type="nucleotide sequence ID" value="NZ_JADLQX010000047.1"/>
</dbReference>
<sequence length="228" mass="25931">MTMPSWNDPNLGTMKRVALWLVQEVGVGEVFTKTQLREAFPDTSQIDRRMRDLRDFEWRIDTNREDPALGTHEHRFVKQGIAVWEPGKATRKVGVTVTAAERHALMMRDGHKCRSCGIGPGEQYAGTYVASQLDVARRSVRMPNGETSMQLIIECNRCRIGGRELTADLGDVLARIDRLPAYERKMLAAWVEEDARNFSETEDLWAAYRTLPADSRDKVRVALQQLLA</sequence>
<evidence type="ECO:0000313" key="2">
    <source>
        <dbReference type="Proteomes" id="UP000702209"/>
    </source>
</evidence>
<protein>
    <recommendedName>
        <fullName evidence="3">HNH endonuclease</fullName>
    </recommendedName>
</protein>
<proteinExistence type="predicted"/>
<gene>
    <name evidence="1" type="ORF">IU459_34235</name>
</gene>
<comment type="caution">
    <text evidence="1">The sequence shown here is derived from an EMBL/GenBank/DDBJ whole genome shotgun (WGS) entry which is preliminary data.</text>
</comment>